<dbReference type="GO" id="GO:0006935">
    <property type="term" value="P:chemotaxis"/>
    <property type="evidence" value="ECO:0007669"/>
    <property type="project" value="UniProtKB-KW"/>
</dbReference>
<dbReference type="InterPro" id="IPR033479">
    <property type="entry name" value="dCache_1"/>
</dbReference>
<dbReference type="InterPro" id="IPR004089">
    <property type="entry name" value="MCPsignal_dom"/>
</dbReference>
<keyword evidence="14" id="KW-1185">Reference proteome</keyword>
<feature type="compositionally biased region" description="Acidic residues" evidence="9">
    <location>
        <begin position="666"/>
        <end position="678"/>
    </location>
</feature>
<keyword evidence="6 10" id="KW-0472">Membrane</keyword>
<proteinExistence type="inferred from homology"/>
<dbReference type="SMART" id="SM00304">
    <property type="entry name" value="HAMP"/>
    <property type="match status" value="1"/>
</dbReference>
<keyword evidence="8" id="KW-0807">Transducer</keyword>
<keyword evidence="5 10" id="KW-1133">Transmembrane helix</keyword>
<dbReference type="InterPro" id="IPR003660">
    <property type="entry name" value="HAMP_dom"/>
</dbReference>
<feature type="compositionally biased region" description="Basic and acidic residues" evidence="9">
    <location>
        <begin position="679"/>
        <end position="688"/>
    </location>
</feature>
<evidence type="ECO:0000256" key="9">
    <source>
        <dbReference type="SAM" id="MobiDB-lite"/>
    </source>
</evidence>
<dbReference type="SUPFAM" id="SSF58104">
    <property type="entry name" value="Methyl-accepting chemotaxis protein (MCP) signaling domain"/>
    <property type="match status" value="1"/>
</dbReference>
<evidence type="ECO:0000256" key="5">
    <source>
        <dbReference type="ARBA" id="ARBA00022989"/>
    </source>
</evidence>
<gene>
    <name evidence="13" type="ORF">AAG747_22700</name>
</gene>
<accession>A0AAW9SA18</accession>
<feature type="transmembrane region" description="Helical" evidence="10">
    <location>
        <begin position="294"/>
        <end position="316"/>
    </location>
</feature>
<dbReference type="InterPro" id="IPR029151">
    <property type="entry name" value="Sensor-like_sf"/>
</dbReference>
<dbReference type="PROSITE" id="PS50885">
    <property type="entry name" value="HAMP"/>
    <property type="match status" value="1"/>
</dbReference>
<feature type="domain" description="HAMP" evidence="12">
    <location>
        <begin position="319"/>
        <end position="371"/>
    </location>
</feature>
<dbReference type="GO" id="GO:0005886">
    <property type="term" value="C:plasma membrane"/>
    <property type="evidence" value="ECO:0007669"/>
    <property type="project" value="UniProtKB-SubCell"/>
</dbReference>
<comment type="subcellular location">
    <subcellularLocation>
        <location evidence="1">Cell membrane</location>
        <topology evidence="1">Multi-pass membrane protein</topology>
    </subcellularLocation>
</comment>
<dbReference type="Gene3D" id="1.10.287.950">
    <property type="entry name" value="Methyl-accepting chemotaxis protein"/>
    <property type="match status" value="1"/>
</dbReference>
<dbReference type="PROSITE" id="PS50111">
    <property type="entry name" value="CHEMOTAXIS_TRANSDUC_2"/>
    <property type="match status" value="1"/>
</dbReference>
<evidence type="ECO:0000313" key="14">
    <source>
        <dbReference type="Proteomes" id="UP001403385"/>
    </source>
</evidence>
<dbReference type="CDD" id="cd06225">
    <property type="entry name" value="HAMP"/>
    <property type="match status" value="1"/>
</dbReference>
<protein>
    <submittedName>
        <fullName evidence="13">Methyl-accepting chemotaxis protein</fullName>
    </submittedName>
</protein>
<dbReference type="AlphaFoldDB" id="A0AAW9SA18"/>
<name>A0AAW9SA18_9BACT</name>
<dbReference type="SMART" id="SM00283">
    <property type="entry name" value="MA"/>
    <property type="match status" value="1"/>
</dbReference>
<sequence length="688" mass="76961">MKFIQNLSIKAKLIYSMATLLFIAFMGVSLYNYSVSKEEIVSRIVDHELPAHIDKIARTIQNRIQKDLSIADVTANSHFVHQWLKGGQQDTTQILTYLRLINKRLNAFVGYVSERTKLYYSPNGLERRINPTTDSWYFNFRDEQLERALNVDMDYGTGEMMMWVNMKVWDEHKQFIGVLSTGMDLEKTREFILSQQVGEKGEVMMVDHNGAIKIHNNKDLIDVNDELKHGKTLQTIPGLSAIAVELMSENGAVHKYKNKDGDNHIITTRYIPEMDWYLIVDVSQDEMTSAIESLFIKNMVTGILVTVLIVLFIVFFSNRIIFSRLNSLKHVIEDFAEGNLQTSYEEKNRDEVGMLGLAILSMQKRLQKIVTDISESSSRIIHASKEISQSSQQLAEGAQEQAASIEEVSSSMEQMLANIDQNAANAKETESIADKASQNISLVNQSVLETARAMKTIAEEVSVINDISKRTDMLAINAAIEAARAGEYGKGFAVVASEIRSLAENTQKAAHKIEELSQSSVQVAEESNQSLETLIPDVRKTSSLVQGISAASREQSHGAQNVNDAILQLNDVAQRNSSAAEELAVSADIFDHQADSLQKSIAFFSTEKKRSVKNVQTIQSEIQRLTQLLADVSTSNAQEESAAAKKYPAEEAKPQPRKNEGVAIDLSDDFEDEDNQDEGFEKIDDNNE</sequence>
<keyword evidence="3" id="KW-0145">Chemotaxis</keyword>
<dbReference type="SUPFAM" id="SSF103190">
    <property type="entry name" value="Sensory domain-like"/>
    <property type="match status" value="1"/>
</dbReference>
<evidence type="ECO:0000256" key="2">
    <source>
        <dbReference type="ARBA" id="ARBA00022475"/>
    </source>
</evidence>
<evidence type="ECO:0000256" key="3">
    <source>
        <dbReference type="ARBA" id="ARBA00022500"/>
    </source>
</evidence>
<feature type="region of interest" description="Disordered" evidence="9">
    <location>
        <begin position="636"/>
        <end position="688"/>
    </location>
</feature>
<dbReference type="GO" id="GO:0007165">
    <property type="term" value="P:signal transduction"/>
    <property type="evidence" value="ECO:0007669"/>
    <property type="project" value="UniProtKB-KW"/>
</dbReference>
<dbReference type="CDD" id="cd12912">
    <property type="entry name" value="PDC2_MCP_like"/>
    <property type="match status" value="1"/>
</dbReference>
<keyword evidence="2" id="KW-1003">Cell membrane</keyword>
<comment type="similarity">
    <text evidence="7">Belongs to the methyl-accepting chemotaxis (MCP) protein family.</text>
</comment>
<evidence type="ECO:0000256" key="7">
    <source>
        <dbReference type="ARBA" id="ARBA00029447"/>
    </source>
</evidence>
<feature type="domain" description="Methyl-accepting transducer" evidence="11">
    <location>
        <begin position="376"/>
        <end position="591"/>
    </location>
</feature>
<feature type="transmembrane region" description="Helical" evidence="10">
    <location>
        <begin position="12"/>
        <end position="33"/>
    </location>
</feature>
<evidence type="ECO:0000256" key="6">
    <source>
        <dbReference type="ARBA" id="ARBA00023136"/>
    </source>
</evidence>
<evidence type="ECO:0000256" key="1">
    <source>
        <dbReference type="ARBA" id="ARBA00004651"/>
    </source>
</evidence>
<evidence type="ECO:0000256" key="10">
    <source>
        <dbReference type="SAM" id="Phobius"/>
    </source>
</evidence>
<dbReference type="Pfam" id="PF02743">
    <property type="entry name" value="dCache_1"/>
    <property type="match status" value="1"/>
</dbReference>
<dbReference type="RefSeq" id="WP_346823530.1">
    <property type="nucleotide sequence ID" value="NZ_JBDKWZ010000016.1"/>
</dbReference>
<evidence type="ECO:0000259" key="11">
    <source>
        <dbReference type="PROSITE" id="PS50111"/>
    </source>
</evidence>
<reference evidence="13 14" key="1">
    <citation type="submission" date="2024-04" db="EMBL/GenBank/DDBJ databases">
        <title>Novel genus in family Flammeovirgaceae.</title>
        <authorList>
            <person name="Nguyen T.H."/>
            <person name="Vuong T.Q."/>
            <person name="Le H."/>
            <person name="Kim S.-G."/>
        </authorList>
    </citation>
    <scope>NUCLEOTIDE SEQUENCE [LARGE SCALE GENOMIC DNA]</scope>
    <source>
        <strain evidence="13 14">JCM 23209</strain>
    </source>
</reference>
<dbReference type="Proteomes" id="UP001403385">
    <property type="component" value="Unassembled WGS sequence"/>
</dbReference>
<dbReference type="PANTHER" id="PTHR43531">
    <property type="entry name" value="PROTEIN ICFG"/>
    <property type="match status" value="1"/>
</dbReference>
<dbReference type="GO" id="GO:0004888">
    <property type="term" value="F:transmembrane signaling receptor activity"/>
    <property type="evidence" value="ECO:0007669"/>
    <property type="project" value="TreeGrafter"/>
</dbReference>
<evidence type="ECO:0000256" key="8">
    <source>
        <dbReference type="PROSITE-ProRule" id="PRU00284"/>
    </source>
</evidence>
<dbReference type="Gene3D" id="3.30.450.20">
    <property type="entry name" value="PAS domain"/>
    <property type="match status" value="1"/>
</dbReference>
<evidence type="ECO:0000259" key="12">
    <source>
        <dbReference type="PROSITE" id="PS50885"/>
    </source>
</evidence>
<dbReference type="Pfam" id="PF00672">
    <property type="entry name" value="HAMP"/>
    <property type="match status" value="1"/>
</dbReference>
<comment type="caution">
    <text evidence="13">The sequence shown here is derived from an EMBL/GenBank/DDBJ whole genome shotgun (WGS) entry which is preliminary data.</text>
</comment>
<dbReference type="Pfam" id="PF00015">
    <property type="entry name" value="MCPsignal"/>
    <property type="match status" value="1"/>
</dbReference>
<dbReference type="InterPro" id="IPR051310">
    <property type="entry name" value="MCP_chemotaxis"/>
</dbReference>
<evidence type="ECO:0000256" key="4">
    <source>
        <dbReference type="ARBA" id="ARBA00022692"/>
    </source>
</evidence>
<dbReference type="PANTHER" id="PTHR43531:SF11">
    <property type="entry name" value="METHYL-ACCEPTING CHEMOTAXIS PROTEIN 3"/>
    <property type="match status" value="1"/>
</dbReference>
<organism evidence="13 14">
    <name type="scientific">Rapidithrix thailandica</name>
    <dbReference type="NCBI Taxonomy" id="413964"/>
    <lineage>
        <taxon>Bacteria</taxon>
        <taxon>Pseudomonadati</taxon>
        <taxon>Bacteroidota</taxon>
        <taxon>Cytophagia</taxon>
        <taxon>Cytophagales</taxon>
        <taxon>Flammeovirgaceae</taxon>
        <taxon>Rapidithrix</taxon>
    </lineage>
</organism>
<keyword evidence="4 10" id="KW-0812">Transmembrane</keyword>
<dbReference type="EMBL" id="JBDKWZ010000016">
    <property type="protein sequence ID" value="MEN7550748.1"/>
    <property type="molecule type" value="Genomic_DNA"/>
</dbReference>
<evidence type="ECO:0000313" key="13">
    <source>
        <dbReference type="EMBL" id="MEN7550748.1"/>
    </source>
</evidence>
<feature type="compositionally biased region" description="Basic and acidic residues" evidence="9">
    <location>
        <begin position="647"/>
        <end position="660"/>
    </location>
</feature>